<evidence type="ECO:0000256" key="3">
    <source>
        <dbReference type="ARBA" id="ARBA00005482"/>
    </source>
</evidence>
<sequence length="100" mass="11327">MVEHRAVTPIIEMLRRFLRGKPVATQLRYADLIAARTQPPPEVPGGPHHVTSKVYYYTRDGRREVKPPIEVLLDKQITAGSEQKSVGQKYITPGKRVLHS</sequence>
<evidence type="ECO:0000256" key="11">
    <source>
        <dbReference type="ARBA" id="ARBA00023128"/>
    </source>
</evidence>
<dbReference type="PANTHER" id="PTHR12485:SF1">
    <property type="entry name" value="NADH DEHYDROGENASE [UBIQUINONE] 1 ALPHA SUBCOMPLEX SUBUNIT 7"/>
    <property type="match status" value="1"/>
</dbReference>
<dbReference type="RefSeq" id="XP_015180130.1">
    <property type="nucleotide sequence ID" value="XM_015324644.1"/>
</dbReference>
<evidence type="ECO:0000256" key="2">
    <source>
        <dbReference type="ARBA" id="ARBA00004443"/>
    </source>
</evidence>
<comment type="subunit">
    <text evidence="4">Complex I is composed of 45 different subunits.</text>
</comment>
<evidence type="ECO:0000256" key="12">
    <source>
        <dbReference type="ARBA" id="ARBA00023136"/>
    </source>
</evidence>
<keyword evidence="11" id="KW-0496">Mitochondrion</keyword>
<dbReference type="GeneID" id="107068351"/>
<evidence type="ECO:0000256" key="1">
    <source>
        <dbReference type="ARBA" id="ARBA00003195"/>
    </source>
</evidence>
<keyword evidence="12" id="KW-0472">Membrane</keyword>
<keyword evidence="6" id="KW-0813">Transport</keyword>
<dbReference type="Proteomes" id="UP000694924">
    <property type="component" value="Unplaced"/>
</dbReference>
<comment type="subcellular location">
    <subcellularLocation>
        <location evidence="2">Mitochondrion inner membrane</location>
        <topology evidence="2">Peripheral membrane protein</topology>
        <orientation evidence="2">Matrix side</orientation>
    </subcellularLocation>
</comment>
<evidence type="ECO:0000256" key="13">
    <source>
        <dbReference type="ARBA" id="ARBA00030360"/>
    </source>
</evidence>
<evidence type="ECO:0000256" key="9">
    <source>
        <dbReference type="ARBA" id="ARBA00022982"/>
    </source>
</evidence>
<keyword evidence="7" id="KW-0679">Respiratory chain</keyword>
<evidence type="ECO:0000313" key="15">
    <source>
        <dbReference type="Proteomes" id="UP000694924"/>
    </source>
</evidence>
<name>A0ABM1IIU3_POLDO</name>
<protein>
    <recommendedName>
        <fullName evidence="5">NADH dehydrogenase [ubiquinone] 1 alpha subcomplex subunit 7</fullName>
    </recommendedName>
    <alternativeName>
        <fullName evidence="14">Complex I-B14.5a</fullName>
    </alternativeName>
    <alternativeName>
        <fullName evidence="13">NADH-ubiquinone oxidoreductase subunit B14.5a</fullName>
    </alternativeName>
</protein>
<dbReference type="Pfam" id="PF07347">
    <property type="entry name" value="CI-B14_5a"/>
    <property type="match status" value="1"/>
</dbReference>
<evidence type="ECO:0000256" key="10">
    <source>
        <dbReference type="ARBA" id="ARBA00022990"/>
    </source>
</evidence>
<comment type="similarity">
    <text evidence="3">Belongs to the complex I NDUFA7 subunit family.</text>
</comment>
<comment type="function">
    <text evidence="1">Accessory subunit of the mitochondrial membrane respiratory chain NADH dehydrogenase (Complex I), that is believed not to be involved in catalysis. Complex I functions in the transfer of electrons from NADH to the respiratory chain. The immediate electron acceptor for the enzyme is believed to be ubiquinone.</text>
</comment>
<evidence type="ECO:0000256" key="14">
    <source>
        <dbReference type="ARBA" id="ARBA00033401"/>
    </source>
</evidence>
<proteinExistence type="inferred from homology"/>
<dbReference type="PANTHER" id="PTHR12485">
    <property type="entry name" value="NADH-UBIQUINONE OXIDOREDUCTASE SUBUNIT B"/>
    <property type="match status" value="1"/>
</dbReference>
<evidence type="ECO:0000313" key="16">
    <source>
        <dbReference type="RefSeq" id="XP_015180130.1"/>
    </source>
</evidence>
<gene>
    <name evidence="16" type="primary">LOC107068351</name>
</gene>
<evidence type="ECO:0000256" key="7">
    <source>
        <dbReference type="ARBA" id="ARBA00022660"/>
    </source>
</evidence>
<evidence type="ECO:0000256" key="6">
    <source>
        <dbReference type="ARBA" id="ARBA00022448"/>
    </source>
</evidence>
<dbReference type="InterPro" id="IPR009947">
    <property type="entry name" value="NDUA7"/>
</dbReference>
<reference evidence="16" key="1">
    <citation type="submission" date="2025-08" db="UniProtKB">
        <authorList>
            <consortium name="RefSeq"/>
        </authorList>
    </citation>
    <scope>IDENTIFICATION</scope>
    <source>
        <tissue evidence="16">Whole body</tissue>
    </source>
</reference>
<keyword evidence="15" id="KW-1185">Reference proteome</keyword>
<keyword evidence="10" id="KW-0007">Acetylation</keyword>
<evidence type="ECO:0000256" key="4">
    <source>
        <dbReference type="ARBA" id="ARBA00011533"/>
    </source>
</evidence>
<keyword evidence="8" id="KW-0999">Mitochondrion inner membrane</keyword>
<keyword evidence="9" id="KW-0249">Electron transport</keyword>
<evidence type="ECO:0000256" key="5">
    <source>
        <dbReference type="ARBA" id="ARBA00016383"/>
    </source>
</evidence>
<organism evidence="15 16">
    <name type="scientific">Polistes dominula</name>
    <name type="common">European paper wasp</name>
    <name type="synonym">Vespa dominula</name>
    <dbReference type="NCBI Taxonomy" id="743375"/>
    <lineage>
        <taxon>Eukaryota</taxon>
        <taxon>Metazoa</taxon>
        <taxon>Ecdysozoa</taxon>
        <taxon>Arthropoda</taxon>
        <taxon>Hexapoda</taxon>
        <taxon>Insecta</taxon>
        <taxon>Pterygota</taxon>
        <taxon>Neoptera</taxon>
        <taxon>Endopterygota</taxon>
        <taxon>Hymenoptera</taxon>
        <taxon>Apocrita</taxon>
        <taxon>Aculeata</taxon>
        <taxon>Vespoidea</taxon>
        <taxon>Vespidae</taxon>
        <taxon>Polistinae</taxon>
        <taxon>Polistini</taxon>
        <taxon>Polistes</taxon>
    </lineage>
</organism>
<accession>A0ABM1IIU3</accession>
<evidence type="ECO:0000256" key="8">
    <source>
        <dbReference type="ARBA" id="ARBA00022792"/>
    </source>
</evidence>